<dbReference type="GO" id="GO:0140662">
    <property type="term" value="F:ATP-dependent protein folding chaperone"/>
    <property type="evidence" value="ECO:0007669"/>
    <property type="project" value="InterPro"/>
</dbReference>
<dbReference type="InterPro" id="IPR013126">
    <property type="entry name" value="Hsp_70_fam"/>
</dbReference>
<protein>
    <recommendedName>
        <fullName evidence="6">Heat shock protein 70</fullName>
    </recommendedName>
</protein>
<comment type="caution">
    <text evidence="4">The sequence shown here is derived from an EMBL/GenBank/DDBJ whole genome shotgun (WGS) entry which is preliminary data.</text>
</comment>
<dbReference type="InterPro" id="IPR043129">
    <property type="entry name" value="ATPase_NBD"/>
</dbReference>
<feature type="region of interest" description="Disordered" evidence="3">
    <location>
        <begin position="751"/>
        <end position="801"/>
    </location>
</feature>
<keyword evidence="5" id="KW-1185">Reference proteome</keyword>
<dbReference type="SUPFAM" id="SSF100934">
    <property type="entry name" value="Heat shock protein 70kD (HSP70), C-terminal subdomain"/>
    <property type="match status" value="2"/>
</dbReference>
<accession>A0AAD1Y4H8</accession>
<dbReference type="GO" id="GO:0005524">
    <property type="term" value="F:ATP binding"/>
    <property type="evidence" value="ECO:0007669"/>
    <property type="project" value="UniProtKB-KW"/>
</dbReference>
<evidence type="ECO:0000313" key="4">
    <source>
        <dbReference type="EMBL" id="CAI2384570.1"/>
    </source>
</evidence>
<keyword evidence="2" id="KW-0067">ATP-binding</keyword>
<organism evidence="4 5">
    <name type="scientific">Euplotes crassus</name>
    <dbReference type="NCBI Taxonomy" id="5936"/>
    <lineage>
        <taxon>Eukaryota</taxon>
        <taxon>Sar</taxon>
        <taxon>Alveolata</taxon>
        <taxon>Ciliophora</taxon>
        <taxon>Intramacronucleata</taxon>
        <taxon>Spirotrichea</taxon>
        <taxon>Hypotrichia</taxon>
        <taxon>Euplotida</taxon>
        <taxon>Euplotidae</taxon>
        <taxon>Moneuplotes</taxon>
    </lineage>
</organism>
<proteinExistence type="predicted"/>
<feature type="compositionally biased region" description="Basic and acidic residues" evidence="3">
    <location>
        <begin position="756"/>
        <end position="780"/>
    </location>
</feature>
<feature type="compositionally biased region" description="Basic and acidic residues" evidence="3">
    <location>
        <begin position="787"/>
        <end position="801"/>
    </location>
</feature>
<dbReference type="PANTHER" id="PTHR45639">
    <property type="entry name" value="HSC70CB, ISOFORM G-RELATED"/>
    <property type="match status" value="1"/>
</dbReference>
<gene>
    <name evidence="4" type="ORF">ECRASSUSDP1_LOCUS26103</name>
</gene>
<evidence type="ECO:0000256" key="3">
    <source>
        <dbReference type="SAM" id="MobiDB-lite"/>
    </source>
</evidence>
<dbReference type="Gene3D" id="2.60.34.10">
    <property type="entry name" value="Substrate Binding Domain Of DNAk, Chain A, domain 1"/>
    <property type="match status" value="1"/>
</dbReference>
<name>A0AAD1Y4H8_EUPCR</name>
<evidence type="ECO:0000256" key="2">
    <source>
        <dbReference type="ARBA" id="ARBA00022840"/>
    </source>
</evidence>
<dbReference type="SUPFAM" id="SSF53067">
    <property type="entry name" value="Actin-like ATPase domain"/>
    <property type="match status" value="2"/>
</dbReference>
<dbReference type="GO" id="GO:0005634">
    <property type="term" value="C:nucleus"/>
    <property type="evidence" value="ECO:0007669"/>
    <property type="project" value="TreeGrafter"/>
</dbReference>
<sequence length="801" mass="90761">MELHSAIGIDIGTQSSVIATVKSGGIEIILNDSSNRLTPSVIAYGDNERMIGDSAVAQMRGNFKNTIPYINRFVGLTSDCQEQIDEEGKYISNKITFGKDKKLNFTIANKGEMLELVPEQLYSAYLKKLKKLFATEEDKVDVVLSVPPFFSTIERLALLDACKVANVNCLRLINENTAIALCYGFFRRKEFSEKAKNIAFLDMGHGKTTCTIASFTDKKVTILSHASNRNLGGRNFDYLLCDIIGGEFNKKFGCDPRKAPKARLRMLDQIEKIRKMLSANSEAVLNIECLLEDEDLHQAYTREEFEKLIDPNIQELKKVMIEALEKSKLKTSAIDCIELVGEATRTPIVKRLAEEVFEKEKHQRTINSSECVARGCSLMAAMILPQYHVPPFEIKESNPHPINVSWSVSDGKMKSQTLFPAGNNFPSVKSLTFDGRSEPMDVGIAYTSKDEIIEGIPQLLARYKIEPPKPKEEKFGLKLRVQLDQNCIPALDTAEQIEEYIEIKKIPIKQDAPKAAKTEKKEGEGEGEGAKKEDKKEPEYQYEEKEVKKTRSTQIHFKYEHHGYGAQQIEDFIKVEAEMTKQDNVILEYKVLKNNVETYVYDMRAALDTVGNYKEFILDADRETFLSSLNATEEFIYDDDDHTPDTLHQRFDELKKIGEPIKARAKFHEFFPLRMSDFENHINNFFSQAANIPEDSHITKEEVTELMKACEDNKNWIATCTENISTLPKHEDPAFDLAEIEHKKNALIDLGTKILTKPEPKKEEPKKEEGAEKKDDKKGDASAPAPEDAKEVEDAKMDDAN</sequence>
<feature type="region of interest" description="Disordered" evidence="3">
    <location>
        <begin position="512"/>
        <end position="547"/>
    </location>
</feature>
<dbReference type="EMBL" id="CAMPGE010026907">
    <property type="protein sequence ID" value="CAI2384570.1"/>
    <property type="molecule type" value="Genomic_DNA"/>
</dbReference>
<dbReference type="Gene3D" id="3.90.640.10">
    <property type="entry name" value="Actin, Chain A, domain 4"/>
    <property type="match status" value="1"/>
</dbReference>
<evidence type="ECO:0000256" key="1">
    <source>
        <dbReference type="ARBA" id="ARBA00022741"/>
    </source>
</evidence>
<dbReference type="PANTHER" id="PTHR45639:SF4">
    <property type="entry name" value="HSC70CB, ISOFORM G"/>
    <property type="match status" value="1"/>
</dbReference>
<dbReference type="Gene3D" id="1.20.1270.10">
    <property type="match status" value="1"/>
</dbReference>
<dbReference type="AlphaFoldDB" id="A0AAD1Y4H8"/>
<dbReference type="Gene3D" id="3.30.420.40">
    <property type="match status" value="2"/>
</dbReference>
<dbReference type="PRINTS" id="PR00301">
    <property type="entry name" value="HEATSHOCK70"/>
</dbReference>
<keyword evidence="1" id="KW-0547">Nucleotide-binding</keyword>
<reference evidence="4" key="1">
    <citation type="submission" date="2023-07" db="EMBL/GenBank/DDBJ databases">
        <authorList>
            <consortium name="AG Swart"/>
            <person name="Singh M."/>
            <person name="Singh A."/>
            <person name="Seah K."/>
            <person name="Emmerich C."/>
        </authorList>
    </citation>
    <scope>NUCLEOTIDE SEQUENCE</scope>
    <source>
        <strain evidence="4">DP1</strain>
    </source>
</reference>
<evidence type="ECO:0008006" key="6">
    <source>
        <dbReference type="Google" id="ProtNLM"/>
    </source>
</evidence>
<dbReference type="Pfam" id="PF00012">
    <property type="entry name" value="HSP70"/>
    <property type="match status" value="1"/>
</dbReference>
<dbReference type="InterPro" id="IPR029048">
    <property type="entry name" value="HSP70_C_sf"/>
</dbReference>
<evidence type="ECO:0000313" key="5">
    <source>
        <dbReference type="Proteomes" id="UP001295684"/>
    </source>
</evidence>
<dbReference type="Gene3D" id="3.30.30.30">
    <property type="match status" value="1"/>
</dbReference>
<dbReference type="InterPro" id="IPR029047">
    <property type="entry name" value="HSP70_peptide-bd_sf"/>
</dbReference>
<dbReference type="FunFam" id="3.90.640.10:FF:000004">
    <property type="entry name" value="Heat shock 70 kDa protein 4"/>
    <property type="match status" value="1"/>
</dbReference>
<dbReference type="GO" id="GO:0005829">
    <property type="term" value="C:cytosol"/>
    <property type="evidence" value="ECO:0007669"/>
    <property type="project" value="TreeGrafter"/>
</dbReference>
<dbReference type="Proteomes" id="UP001295684">
    <property type="component" value="Unassembled WGS sequence"/>
</dbReference>